<feature type="compositionally biased region" description="Basic residues" evidence="10">
    <location>
        <begin position="1074"/>
        <end position="1084"/>
    </location>
</feature>
<keyword evidence="7" id="KW-0804">Transcription</keyword>
<dbReference type="InterPro" id="IPR011011">
    <property type="entry name" value="Znf_FYVE_PHD"/>
</dbReference>
<comment type="subcellular location">
    <subcellularLocation>
        <location evidence="1">Nucleus</location>
    </subcellularLocation>
</comment>
<dbReference type="Pfam" id="PF00628">
    <property type="entry name" value="PHD"/>
    <property type="match status" value="2"/>
</dbReference>
<keyword evidence="13" id="KW-1185">Reference proteome</keyword>
<feature type="region of interest" description="Disordered" evidence="10">
    <location>
        <begin position="1050"/>
        <end position="1085"/>
    </location>
</feature>
<feature type="compositionally biased region" description="Polar residues" evidence="10">
    <location>
        <begin position="1323"/>
        <end position="1337"/>
    </location>
</feature>
<dbReference type="PANTHER" id="PTHR45888:SF6">
    <property type="entry name" value="HL01030P-RELATED"/>
    <property type="match status" value="1"/>
</dbReference>
<feature type="region of interest" description="Disordered" evidence="10">
    <location>
        <begin position="1110"/>
        <end position="1129"/>
    </location>
</feature>
<dbReference type="InterPro" id="IPR001841">
    <property type="entry name" value="Znf_RING"/>
</dbReference>
<dbReference type="PROSITE" id="PS50016">
    <property type="entry name" value="ZF_PHD_2"/>
    <property type="match status" value="5"/>
</dbReference>
<feature type="region of interest" description="Disordered" evidence="10">
    <location>
        <begin position="1304"/>
        <end position="1395"/>
    </location>
</feature>
<feature type="compositionally biased region" description="Acidic residues" evidence="10">
    <location>
        <begin position="1"/>
        <end position="24"/>
    </location>
</feature>
<keyword evidence="8" id="KW-0539">Nucleus</keyword>
<feature type="region of interest" description="Disordered" evidence="10">
    <location>
        <begin position="1227"/>
        <end position="1270"/>
    </location>
</feature>
<feature type="compositionally biased region" description="Polar residues" evidence="10">
    <location>
        <begin position="581"/>
        <end position="593"/>
    </location>
</feature>
<organism evidence="12 13">
    <name type="scientific">Plutella xylostella</name>
    <name type="common">Diamondback moth</name>
    <name type="synonym">Plutella maculipennis</name>
    <dbReference type="NCBI Taxonomy" id="51655"/>
    <lineage>
        <taxon>Eukaryota</taxon>
        <taxon>Metazoa</taxon>
        <taxon>Ecdysozoa</taxon>
        <taxon>Arthropoda</taxon>
        <taxon>Hexapoda</taxon>
        <taxon>Insecta</taxon>
        <taxon>Pterygota</taxon>
        <taxon>Neoptera</taxon>
        <taxon>Endopterygota</taxon>
        <taxon>Lepidoptera</taxon>
        <taxon>Glossata</taxon>
        <taxon>Ditrysia</taxon>
        <taxon>Yponomeutoidea</taxon>
        <taxon>Plutellidae</taxon>
        <taxon>Plutella</taxon>
    </lineage>
</organism>
<dbReference type="InterPro" id="IPR013083">
    <property type="entry name" value="Znf_RING/FYVE/PHD"/>
</dbReference>
<evidence type="ECO:0000256" key="4">
    <source>
        <dbReference type="ARBA" id="ARBA00022771"/>
    </source>
</evidence>
<keyword evidence="4 9" id="KW-0863">Zinc-finger</keyword>
<feature type="domain" description="PHD-type" evidence="11">
    <location>
        <begin position="711"/>
        <end position="764"/>
    </location>
</feature>
<keyword evidence="2" id="KW-0479">Metal-binding</keyword>
<feature type="region of interest" description="Disordered" evidence="10">
    <location>
        <begin position="1"/>
        <end position="90"/>
    </location>
</feature>
<keyword evidence="6" id="KW-0805">Transcription regulation</keyword>
<evidence type="ECO:0000256" key="6">
    <source>
        <dbReference type="ARBA" id="ARBA00023015"/>
    </source>
</evidence>
<name>A0ABQ7QSI9_PLUXY</name>
<feature type="compositionally biased region" description="Low complexity" evidence="10">
    <location>
        <begin position="178"/>
        <end position="202"/>
    </location>
</feature>
<evidence type="ECO:0000256" key="9">
    <source>
        <dbReference type="PROSITE-ProRule" id="PRU00146"/>
    </source>
</evidence>
<keyword evidence="3" id="KW-0677">Repeat</keyword>
<feature type="compositionally biased region" description="Low complexity" evidence="10">
    <location>
        <begin position="33"/>
        <end position="46"/>
    </location>
</feature>
<evidence type="ECO:0000256" key="1">
    <source>
        <dbReference type="ARBA" id="ARBA00004123"/>
    </source>
</evidence>
<evidence type="ECO:0000256" key="8">
    <source>
        <dbReference type="ARBA" id="ARBA00023242"/>
    </source>
</evidence>
<dbReference type="InterPro" id="IPR019787">
    <property type="entry name" value="Znf_PHD-finger"/>
</dbReference>
<reference evidence="12 13" key="1">
    <citation type="submission" date="2021-06" db="EMBL/GenBank/DDBJ databases">
        <title>A haploid diamondback moth (Plutella xylostella L.) genome assembly resolves 31 chromosomes and identifies a diamide resistance mutation.</title>
        <authorList>
            <person name="Ward C.M."/>
            <person name="Perry K.D."/>
            <person name="Baker G."/>
            <person name="Powis K."/>
            <person name="Heckel D.G."/>
            <person name="Baxter S.W."/>
        </authorList>
    </citation>
    <scope>NUCLEOTIDE SEQUENCE [LARGE SCALE GENOMIC DNA]</scope>
    <source>
        <strain evidence="12 13">LV</strain>
        <tissue evidence="12">Single pupa</tissue>
    </source>
</reference>
<feature type="region of interest" description="Disordered" evidence="10">
    <location>
        <begin position="569"/>
        <end position="615"/>
    </location>
</feature>
<dbReference type="SUPFAM" id="SSF57903">
    <property type="entry name" value="FYVE/PHD zinc finger"/>
    <property type="match status" value="6"/>
</dbReference>
<feature type="region of interest" description="Disordered" evidence="10">
    <location>
        <begin position="1447"/>
        <end position="1484"/>
    </location>
</feature>
<evidence type="ECO:0000256" key="7">
    <source>
        <dbReference type="ARBA" id="ARBA00023163"/>
    </source>
</evidence>
<dbReference type="InterPro" id="IPR001965">
    <property type="entry name" value="Znf_PHD"/>
</dbReference>
<protein>
    <recommendedName>
        <fullName evidence="11">PHD-type domain-containing protein</fullName>
    </recommendedName>
</protein>
<evidence type="ECO:0000313" key="13">
    <source>
        <dbReference type="Proteomes" id="UP000823941"/>
    </source>
</evidence>
<evidence type="ECO:0000313" key="12">
    <source>
        <dbReference type="EMBL" id="KAG7308015.1"/>
    </source>
</evidence>
<feature type="domain" description="PHD-type" evidence="11">
    <location>
        <begin position="835"/>
        <end position="890"/>
    </location>
</feature>
<feature type="compositionally biased region" description="Basic and acidic residues" evidence="10">
    <location>
        <begin position="979"/>
        <end position="993"/>
    </location>
</feature>
<feature type="compositionally biased region" description="Polar residues" evidence="10">
    <location>
        <begin position="1110"/>
        <end position="1123"/>
    </location>
</feature>
<feature type="region of interest" description="Disordered" evidence="10">
    <location>
        <begin position="1183"/>
        <end position="1202"/>
    </location>
</feature>
<dbReference type="SMART" id="SM00249">
    <property type="entry name" value="PHD"/>
    <property type="match status" value="7"/>
</dbReference>
<dbReference type="Gene3D" id="1.10.30.10">
    <property type="entry name" value="High mobility group box domain"/>
    <property type="match status" value="1"/>
</dbReference>
<dbReference type="EMBL" id="JAHIBW010000009">
    <property type="protein sequence ID" value="KAG7308015.1"/>
    <property type="molecule type" value="Genomic_DNA"/>
</dbReference>
<evidence type="ECO:0000259" key="11">
    <source>
        <dbReference type="PROSITE" id="PS50016"/>
    </source>
</evidence>
<comment type="caution">
    <text evidence="12">The sequence shown here is derived from an EMBL/GenBank/DDBJ whole genome shotgun (WGS) entry which is preliminary data.</text>
</comment>
<gene>
    <name evidence="12" type="ORF">JYU34_006654</name>
</gene>
<dbReference type="Gene3D" id="3.30.40.10">
    <property type="entry name" value="Zinc/RING finger domain, C3HC4 (zinc finger)"/>
    <property type="match status" value="7"/>
</dbReference>
<evidence type="ECO:0000256" key="5">
    <source>
        <dbReference type="ARBA" id="ARBA00022833"/>
    </source>
</evidence>
<dbReference type="InterPro" id="IPR036910">
    <property type="entry name" value="HMG_box_dom_sf"/>
</dbReference>
<feature type="compositionally biased region" description="Polar residues" evidence="10">
    <location>
        <begin position="1350"/>
        <end position="1359"/>
    </location>
</feature>
<feature type="region of interest" description="Disordered" evidence="10">
    <location>
        <begin position="900"/>
        <end position="920"/>
    </location>
</feature>
<evidence type="ECO:0000256" key="10">
    <source>
        <dbReference type="SAM" id="MobiDB-lite"/>
    </source>
</evidence>
<feature type="compositionally biased region" description="Pro residues" evidence="10">
    <location>
        <begin position="1466"/>
        <end position="1480"/>
    </location>
</feature>
<dbReference type="SMART" id="SM00184">
    <property type="entry name" value="RING"/>
    <property type="match status" value="4"/>
</dbReference>
<dbReference type="SUPFAM" id="SSF47095">
    <property type="entry name" value="HMG-box"/>
    <property type="match status" value="1"/>
</dbReference>
<feature type="domain" description="PHD-type" evidence="11">
    <location>
        <begin position="418"/>
        <end position="470"/>
    </location>
</feature>
<feature type="compositionally biased region" description="Polar residues" evidence="10">
    <location>
        <begin position="1238"/>
        <end position="1269"/>
    </location>
</feature>
<feature type="region of interest" description="Disordered" evidence="10">
    <location>
        <begin position="671"/>
        <end position="691"/>
    </location>
</feature>
<feature type="compositionally biased region" description="Low complexity" evidence="10">
    <location>
        <begin position="1312"/>
        <end position="1322"/>
    </location>
</feature>
<feature type="domain" description="PHD-type" evidence="11">
    <location>
        <begin position="761"/>
        <end position="811"/>
    </location>
</feature>
<evidence type="ECO:0000256" key="2">
    <source>
        <dbReference type="ARBA" id="ARBA00022723"/>
    </source>
</evidence>
<feature type="region of interest" description="Disordered" evidence="10">
    <location>
        <begin position="177"/>
        <end position="202"/>
    </location>
</feature>
<evidence type="ECO:0000256" key="3">
    <source>
        <dbReference type="ARBA" id="ARBA00022737"/>
    </source>
</evidence>
<proteinExistence type="predicted"/>
<dbReference type="Proteomes" id="UP000823941">
    <property type="component" value="Chromosome 9"/>
</dbReference>
<dbReference type="PANTHER" id="PTHR45888">
    <property type="entry name" value="HL01030P-RELATED"/>
    <property type="match status" value="1"/>
</dbReference>
<keyword evidence="5" id="KW-0862">Zinc</keyword>
<accession>A0ABQ7QSI9</accession>
<feature type="domain" description="PHD-type" evidence="11">
    <location>
        <begin position="503"/>
        <end position="564"/>
    </location>
</feature>
<feature type="region of interest" description="Disordered" evidence="10">
    <location>
        <begin position="952"/>
        <end position="997"/>
    </location>
</feature>
<feature type="compositionally biased region" description="Pro residues" evidence="10">
    <location>
        <begin position="904"/>
        <end position="917"/>
    </location>
</feature>
<sequence length="1519" mass="165588">MDIAEEGVLDVDMLGDDGSEDEGEAPPSSEFYPGPTSTPTSCASSPRGEEPASPHAALGQPSFFHHQPYTRPFFTSARRGPGRPRKEGVKLAKEGKIVRRYRNPGSVRGAKKHRVSRDDALEDIMDEDDLSMPAPEEPPYFPEKWPGKLCALCNLGERSQLGQGEMRQFGCNIGELDGSSTPSASGGTTPTNATPTSAPSTPLLPGLVSPPPELVDPNQNPLAMPLSRRQKGFNKCKTPLYNMEHTDELSIIGHVDIVEMIAVVSNRTFYVHRFCLEFSPPFQDQVAAISNSEEEREQLEEARVKGVVTNALQKKCAFCLRHGASIPCKMSCSKYFHLPCVLASGGFMDFQTKSSFCKDHLYQVPLICAADIDCRMCRVVGDIANLMTCVACGAHYHGTCVGLAQLPGVRSGWSCRACRVCQVCRLDAAPADARPVTCEHCDKLYHASCLRPAMATVPKYGWKCKCCRICSDCGARSPGAGPSSRWHAHYTVCDSCYQQRNKGSCCPLCRRAYRAAAMRDMIRCHRCKRYVHGMCDIDADPQQYRLKKEQNPSYEYNCPICKTQAALSGGSKGSFEEPDSLATTSQDSSFGDENSQEQDPLAIEPKPDIGLGKGKPYTVSSKVAKKKMGSYKLKGGFPPAGKLGFQKRQRSSCLDFGRKRGSKPKMRGVFGVPGLGLQRPQAPDNKTAEDDPGVENKLVLCSSKDKFVLTQDLCVMCGAVGTDSEGCLIACSQCGQSYHPYCVNIKVSQVIVTLGWRCLDCTVCEGCGSRGDDALLVLCDDCDTAWHTYCAKPQLAEVPRGSWRCERCRKCLVCGTKDTAVWCDNYTECGPCASFVVCCVCSEPYSDGELIVQCGKCNRWLHGACDAMRLEAEAEANCAQGYNCILCRGRDVPPPHLAKAIEAPPAPAPLRPPPPTPQSLGLGGEYYIDDVCLSQRGAQHMKQMEAEMGITHTRRKRRFKNETTEKDAVVQNNDGDADGEAKPDSTAEVKDEPGTIGNANFKEGILWNVASDGPPPEGFTIYTMDSGITVLRRKRQRNLNKLGIGGFVVRQRQNAKSHPDDDDTTLGPGESPGNKRKPRRKPRSKLMEQFPSYMQEAFFGKDLLEPAKPTVTSTGNPLESPTGTIRPLTPEGYRELRDFKIELDNSDSDGEDVIAALTNVPDYDNSVVINLNTEEVDLLHSLKPKEEKEEGPSTNADGSARIKTECTEEGQLKHTEDSTALKNAILGPQANEPVVKTPVNTDSIPTVHSTKTEPISNETGNSSQASTISPKDDLSLLGVSLDAMVRDSLPDMDSTDVDEIFKGVLTDDSQESQESSVSYVNSMGGTPYSQQRQQLQSPLDYASPYHPEFGSSSNSQLSPAFSEGGGGSWPGGDAPAPAPPPSYNQRSADKMKADESLGSAATISAVLYANTNHPEWKTEFPNWVDRCKQILKKWRALPAEQKAPYLQQARDNRSAIRMRKAQQTPLPAPARESPPPPAPVRAPNVTVTAGGLLEADAHIRVLTPSEIMRTLPPLLTVPR</sequence>